<feature type="domain" description="4'-phosphopantetheinyl transferase" evidence="3">
    <location>
        <begin position="107"/>
        <end position="182"/>
    </location>
</feature>
<evidence type="ECO:0000256" key="1">
    <source>
        <dbReference type="ARBA" id="ARBA00010990"/>
    </source>
</evidence>
<dbReference type="PANTHER" id="PTHR12215">
    <property type="entry name" value="PHOSPHOPANTETHEINE TRANSFERASE"/>
    <property type="match status" value="1"/>
</dbReference>
<dbReference type="InterPro" id="IPR037143">
    <property type="entry name" value="4-PPantetheinyl_Trfase_dom_sf"/>
</dbReference>
<dbReference type="InterPro" id="IPR008278">
    <property type="entry name" value="4-PPantetheinyl_Trfase_dom"/>
</dbReference>
<proteinExistence type="inferred from homology"/>
<evidence type="ECO:0000313" key="4">
    <source>
        <dbReference type="EMBL" id="MBC3898561.1"/>
    </source>
</evidence>
<organism evidence="4 5">
    <name type="scientific">Acetobacterium malicum</name>
    <dbReference type="NCBI Taxonomy" id="52692"/>
    <lineage>
        <taxon>Bacteria</taxon>
        <taxon>Bacillati</taxon>
        <taxon>Bacillota</taxon>
        <taxon>Clostridia</taxon>
        <taxon>Eubacteriales</taxon>
        <taxon>Eubacteriaceae</taxon>
        <taxon>Acetobacterium</taxon>
    </lineage>
</organism>
<comment type="caution">
    <text evidence="4">The sequence shown here is derived from an EMBL/GenBank/DDBJ whole genome shotgun (WGS) entry which is preliminary data.</text>
</comment>
<dbReference type="SUPFAM" id="SSF56214">
    <property type="entry name" value="4'-phosphopantetheinyl transferase"/>
    <property type="match status" value="2"/>
</dbReference>
<dbReference type="EMBL" id="WJBE01000002">
    <property type="protein sequence ID" value="MBC3898561.1"/>
    <property type="molecule type" value="Genomic_DNA"/>
</dbReference>
<evidence type="ECO:0000259" key="3">
    <source>
        <dbReference type="Pfam" id="PF01648"/>
    </source>
</evidence>
<dbReference type="Proteomes" id="UP000622405">
    <property type="component" value="Unassembled WGS sequence"/>
</dbReference>
<dbReference type="GO" id="GO:0016740">
    <property type="term" value="F:transferase activity"/>
    <property type="evidence" value="ECO:0007669"/>
    <property type="project" value="UniProtKB-KW"/>
</dbReference>
<dbReference type="Gene3D" id="3.90.470.20">
    <property type="entry name" value="4'-phosphopantetheinyl transferase domain"/>
    <property type="match status" value="2"/>
</dbReference>
<sequence>MEVTKTRIFIADVRILNEPHRLATAMEVVSQARREKATRLKTPGAKALSVGAEMLLQQALKCVHGISGALRIAPGEDGKPMLSDYPDIHFNLSHSGHYVVCGLGFQPVGVDIQKMERPNLKLARRFFASSEADWLLALPAAKQTRGFYDLWALKEAYMKYTGKGFKLPLHAFQVDCQNESAINPGALIVVDGNSMAVVIKKYPELENYVLWGVTDRIGFQEKLEWISL</sequence>
<keyword evidence="2 4" id="KW-0808">Transferase</keyword>
<name>A0ABR6YTT0_9FIRM</name>
<comment type="similarity">
    <text evidence="1">Belongs to the P-Pant transferase superfamily. Gsp/Sfp/HetI/AcpT family.</text>
</comment>
<reference evidence="4 5" key="1">
    <citation type="journal article" date="2020" name="mSystems">
        <title>Defining Genomic and Predicted Metabolic Features of the Acetobacterium Genus.</title>
        <authorList>
            <person name="Ross D.E."/>
            <person name="Marshall C.W."/>
            <person name="Gulliver D."/>
            <person name="May H.D."/>
            <person name="Norman R.S."/>
        </authorList>
    </citation>
    <scope>NUCLEOTIDE SEQUENCE [LARGE SCALE GENOMIC DNA]</scope>
    <source>
        <strain evidence="4 5">DSM 4132</strain>
    </source>
</reference>
<accession>A0ABR6YTT0</accession>
<gene>
    <name evidence="4" type="ORF">GH811_02890</name>
</gene>
<protein>
    <submittedName>
        <fullName evidence="4">4'-phosphopantetheinyl transferase superfamily protein</fullName>
    </submittedName>
</protein>
<dbReference type="RefSeq" id="WP_186893210.1">
    <property type="nucleotide sequence ID" value="NZ_WJBE01000002.1"/>
</dbReference>
<dbReference type="PANTHER" id="PTHR12215:SF10">
    <property type="entry name" value="L-AMINOADIPATE-SEMIALDEHYDE DEHYDROGENASE-PHOSPHOPANTETHEINYL TRANSFERASE"/>
    <property type="match status" value="1"/>
</dbReference>
<dbReference type="InterPro" id="IPR050559">
    <property type="entry name" value="P-Pant_transferase_sf"/>
</dbReference>
<evidence type="ECO:0000313" key="5">
    <source>
        <dbReference type="Proteomes" id="UP000622405"/>
    </source>
</evidence>
<keyword evidence="5" id="KW-1185">Reference proteome</keyword>
<evidence type="ECO:0000256" key="2">
    <source>
        <dbReference type="ARBA" id="ARBA00022679"/>
    </source>
</evidence>
<dbReference type="Pfam" id="PF01648">
    <property type="entry name" value="ACPS"/>
    <property type="match status" value="1"/>
</dbReference>